<dbReference type="GO" id="GO:0006123">
    <property type="term" value="P:mitochondrial electron transport, cytochrome c to oxygen"/>
    <property type="evidence" value="ECO:0007669"/>
    <property type="project" value="TreeGrafter"/>
</dbReference>
<accession>A0A165W3F2</accession>
<evidence type="ECO:0000256" key="2">
    <source>
        <dbReference type="ARBA" id="ARBA00022792"/>
    </source>
</evidence>
<dbReference type="EMBL" id="KV425551">
    <property type="protein sequence ID" value="KZT30618.1"/>
    <property type="molecule type" value="Genomic_DNA"/>
</dbReference>
<dbReference type="STRING" id="1314782.A0A165W3F2"/>
<sequence length="130" mass="15015">MSGLLSRYATRSLLRAATRRGYATVEVQPSQEWLAKREALKHHAAETTNLWRRVSWYICAPGIIVAAIWVRNAEAEHAEHEEHLKEENGGELPEPPAYDYLNKRVKPFPWGNNTLFFNPKKNKDMSKVEE</sequence>
<evidence type="ECO:0000313" key="8">
    <source>
        <dbReference type="Proteomes" id="UP000076761"/>
    </source>
</evidence>
<keyword evidence="4" id="KW-0496">Mitochondrion</keyword>
<evidence type="ECO:0000256" key="6">
    <source>
        <dbReference type="RuleBase" id="RU004396"/>
    </source>
</evidence>
<dbReference type="Pfam" id="PF02046">
    <property type="entry name" value="COX6A"/>
    <property type="match status" value="1"/>
</dbReference>
<keyword evidence="3" id="KW-0809">Transit peptide</keyword>
<keyword evidence="5" id="KW-0472">Membrane</keyword>
<dbReference type="InterPro" id="IPR001349">
    <property type="entry name" value="Cyt_c_oxidase_su6a"/>
</dbReference>
<organism evidence="7 8">
    <name type="scientific">Neolentinus lepideus HHB14362 ss-1</name>
    <dbReference type="NCBI Taxonomy" id="1314782"/>
    <lineage>
        <taxon>Eukaryota</taxon>
        <taxon>Fungi</taxon>
        <taxon>Dikarya</taxon>
        <taxon>Basidiomycota</taxon>
        <taxon>Agaricomycotina</taxon>
        <taxon>Agaricomycetes</taxon>
        <taxon>Gloeophyllales</taxon>
        <taxon>Gloeophyllaceae</taxon>
        <taxon>Neolentinus</taxon>
    </lineage>
</organism>
<dbReference type="FunCoup" id="A0A165W3F2">
    <property type="interactions" value="78"/>
</dbReference>
<dbReference type="AlphaFoldDB" id="A0A165W3F2"/>
<proteinExistence type="inferred from homology"/>
<evidence type="ECO:0000256" key="5">
    <source>
        <dbReference type="ARBA" id="ARBA00023136"/>
    </source>
</evidence>
<evidence type="ECO:0000256" key="3">
    <source>
        <dbReference type="ARBA" id="ARBA00022946"/>
    </source>
</evidence>
<dbReference type="PIRSF" id="PIRSF000277">
    <property type="entry name" value="COX6A1"/>
    <property type="match status" value="1"/>
</dbReference>
<evidence type="ECO:0000256" key="1">
    <source>
        <dbReference type="ARBA" id="ARBA00004273"/>
    </source>
</evidence>
<dbReference type="Gene3D" id="4.10.95.10">
    <property type="entry name" value="Cytochrome c oxidase, subunit VIa"/>
    <property type="match status" value="1"/>
</dbReference>
<dbReference type="GO" id="GO:0030234">
    <property type="term" value="F:enzyme regulator activity"/>
    <property type="evidence" value="ECO:0007669"/>
    <property type="project" value="TreeGrafter"/>
</dbReference>
<dbReference type="SUPFAM" id="SSF81411">
    <property type="entry name" value="Mitochondrial cytochrome c oxidase subunit VIa"/>
    <property type="match status" value="1"/>
</dbReference>
<keyword evidence="8" id="KW-1185">Reference proteome</keyword>
<keyword evidence="2" id="KW-0999">Mitochondrion inner membrane</keyword>
<dbReference type="PANTHER" id="PTHR11504">
    <property type="entry name" value="CYTOCHROME C OXIDASE POLYPEPTIDE VIA"/>
    <property type="match status" value="1"/>
</dbReference>
<dbReference type="GO" id="GO:0005743">
    <property type="term" value="C:mitochondrial inner membrane"/>
    <property type="evidence" value="ECO:0007669"/>
    <property type="project" value="UniProtKB-SubCell"/>
</dbReference>
<protein>
    <submittedName>
        <fullName evidence="7">Mitochondrial cytochrome c oxidase subunit VIa</fullName>
    </submittedName>
</protein>
<evidence type="ECO:0000313" key="7">
    <source>
        <dbReference type="EMBL" id="KZT30618.1"/>
    </source>
</evidence>
<dbReference type="PANTHER" id="PTHR11504:SF0">
    <property type="entry name" value="CYTOCHROME C OXIDASE SUBUNIT"/>
    <property type="match status" value="1"/>
</dbReference>
<dbReference type="InParanoid" id="A0A165W3F2"/>
<name>A0A165W3F2_9AGAM</name>
<dbReference type="OrthoDB" id="5947505at2759"/>
<comment type="subcellular location">
    <subcellularLocation>
        <location evidence="1">Mitochondrion inner membrane</location>
    </subcellularLocation>
</comment>
<dbReference type="Proteomes" id="UP000076761">
    <property type="component" value="Unassembled WGS sequence"/>
</dbReference>
<comment type="similarity">
    <text evidence="6">Belongs to the cytochrome c oxidase subunit 6A family.</text>
</comment>
<gene>
    <name evidence="7" type="ORF">NEOLEDRAFT_1126218</name>
</gene>
<dbReference type="InterPro" id="IPR036418">
    <property type="entry name" value="Cyt_c_oxidase_su6a_sf"/>
</dbReference>
<reference evidence="7 8" key="1">
    <citation type="journal article" date="2016" name="Mol. Biol. Evol.">
        <title>Comparative Genomics of Early-Diverging Mushroom-Forming Fungi Provides Insights into the Origins of Lignocellulose Decay Capabilities.</title>
        <authorList>
            <person name="Nagy L.G."/>
            <person name="Riley R."/>
            <person name="Tritt A."/>
            <person name="Adam C."/>
            <person name="Daum C."/>
            <person name="Floudas D."/>
            <person name="Sun H."/>
            <person name="Yadav J.S."/>
            <person name="Pangilinan J."/>
            <person name="Larsson K.H."/>
            <person name="Matsuura K."/>
            <person name="Barry K."/>
            <person name="Labutti K."/>
            <person name="Kuo R."/>
            <person name="Ohm R.A."/>
            <person name="Bhattacharya S.S."/>
            <person name="Shirouzu T."/>
            <person name="Yoshinaga Y."/>
            <person name="Martin F.M."/>
            <person name="Grigoriev I.V."/>
            <person name="Hibbett D.S."/>
        </authorList>
    </citation>
    <scope>NUCLEOTIDE SEQUENCE [LARGE SCALE GENOMIC DNA]</scope>
    <source>
        <strain evidence="7 8">HHB14362 ss-1</strain>
    </source>
</reference>
<evidence type="ECO:0000256" key="4">
    <source>
        <dbReference type="ARBA" id="ARBA00023128"/>
    </source>
</evidence>